<feature type="domain" description="N-acetyltransferase" evidence="1">
    <location>
        <begin position="27"/>
        <end position="175"/>
    </location>
</feature>
<dbReference type="Gene3D" id="3.40.630.30">
    <property type="match status" value="1"/>
</dbReference>
<dbReference type="InterPro" id="IPR016181">
    <property type="entry name" value="Acyl_CoA_acyltransferase"/>
</dbReference>
<accession>A0A521CXZ6</accession>
<dbReference type="OrthoDB" id="9811523at2"/>
<dbReference type="GO" id="GO:0005737">
    <property type="term" value="C:cytoplasm"/>
    <property type="evidence" value="ECO:0007669"/>
    <property type="project" value="TreeGrafter"/>
</dbReference>
<dbReference type="AlphaFoldDB" id="A0A521CXZ6"/>
<protein>
    <submittedName>
        <fullName evidence="2">Ribosomal-protein-alanine N-acetyltransferase</fullName>
    </submittedName>
</protein>
<dbReference type="Pfam" id="PF13302">
    <property type="entry name" value="Acetyltransf_3"/>
    <property type="match status" value="1"/>
</dbReference>
<reference evidence="2 3" key="1">
    <citation type="submission" date="2017-05" db="EMBL/GenBank/DDBJ databases">
        <authorList>
            <person name="Varghese N."/>
            <person name="Submissions S."/>
        </authorList>
    </citation>
    <scope>NUCLEOTIDE SEQUENCE [LARGE SCALE GENOMIC DNA]</scope>
    <source>
        <strain evidence="2 3">DSM 21985</strain>
    </source>
</reference>
<evidence type="ECO:0000313" key="2">
    <source>
        <dbReference type="EMBL" id="SMO63540.1"/>
    </source>
</evidence>
<dbReference type="PANTHER" id="PTHR43792:SF9">
    <property type="entry name" value="RIBOSOMAL-PROTEIN-ALANINE ACETYLTRANSFERASE"/>
    <property type="match status" value="1"/>
</dbReference>
<gene>
    <name evidence="2" type="ORF">SAMN06265219_106143</name>
</gene>
<proteinExistence type="predicted"/>
<dbReference type="RefSeq" id="WP_142454169.1">
    <property type="nucleotide sequence ID" value="NZ_FXTP01000006.1"/>
</dbReference>
<evidence type="ECO:0000259" key="1">
    <source>
        <dbReference type="PROSITE" id="PS51186"/>
    </source>
</evidence>
<dbReference type="SUPFAM" id="SSF55729">
    <property type="entry name" value="Acyl-CoA N-acyltransferases (Nat)"/>
    <property type="match status" value="1"/>
</dbReference>
<dbReference type="GO" id="GO:0008999">
    <property type="term" value="F:protein-N-terminal-alanine acetyltransferase activity"/>
    <property type="evidence" value="ECO:0007669"/>
    <property type="project" value="TreeGrafter"/>
</dbReference>
<dbReference type="EMBL" id="FXTP01000006">
    <property type="protein sequence ID" value="SMO63540.1"/>
    <property type="molecule type" value="Genomic_DNA"/>
</dbReference>
<dbReference type="InterPro" id="IPR000182">
    <property type="entry name" value="GNAT_dom"/>
</dbReference>
<name>A0A521CXZ6_9BACT</name>
<keyword evidence="3" id="KW-1185">Reference proteome</keyword>
<organism evidence="2 3">
    <name type="scientific">Gracilimonas mengyeensis</name>
    <dbReference type="NCBI Taxonomy" id="1302730"/>
    <lineage>
        <taxon>Bacteria</taxon>
        <taxon>Pseudomonadati</taxon>
        <taxon>Balneolota</taxon>
        <taxon>Balneolia</taxon>
        <taxon>Balneolales</taxon>
        <taxon>Balneolaceae</taxon>
        <taxon>Gracilimonas</taxon>
    </lineage>
</organism>
<keyword evidence="2" id="KW-0808">Transferase</keyword>
<dbReference type="PANTHER" id="PTHR43792">
    <property type="entry name" value="GNAT FAMILY, PUTATIVE (AFU_ORTHOLOGUE AFUA_3G00765)-RELATED-RELATED"/>
    <property type="match status" value="1"/>
</dbReference>
<evidence type="ECO:0000313" key="3">
    <source>
        <dbReference type="Proteomes" id="UP000317557"/>
    </source>
</evidence>
<dbReference type="Proteomes" id="UP000317557">
    <property type="component" value="Unassembled WGS sequence"/>
</dbReference>
<sequence>MLSNEDKYTLKTKRLILQIIKPDDLPFIHEALSNHKVTRHYDVHFDTLEETQEQMDWYAKLMKENTGIWWKLIEKESKQKIGACGFNDWNHQEHSAEIGFWLLPEYQGHGWMSEALPGILQYGFGNMKLKKIMAEVERNNVKSSKLLQENGFKVIPERSFKEAKNGAIIWVDRYVQKLGSNK</sequence>
<dbReference type="InterPro" id="IPR051531">
    <property type="entry name" value="N-acetyltransferase"/>
</dbReference>
<dbReference type="PROSITE" id="PS51186">
    <property type="entry name" value="GNAT"/>
    <property type="match status" value="1"/>
</dbReference>